<accession>A0A0E9Q8E4</accession>
<evidence type="ECO:0000313" key="1">
    <source>
        <dbReference type="EMBL" id="JAH12620.1"/>
    </source>
</evidence>
<proteinExistence type="predicted"/>
<dbReference type="AlphaFoldDB" id="A0A0E9Q8E4"/>
<organism evidence="1">
    <name type="scientific">Anguilla anguilla</name>
    <name type="common">European freshwater eel</name>
    <name type="synonym">Muraena anguilla</name>
    <dbReference type="NCBI Taxonomy" id="7936"/>
    <lineage>
        <taxon>Eukaryota</taxon>
        <taxon>Metazoa</taxon>
        <taxon>Chordata</taxon>
        <taxon>Craniata</taxon>
        <taxon>Vertebrata</taxon>
        <taxon>Euteleostomi</taxon>
        <taxon>Actinopterygii</taxon>
        <taxon>Neopterygii</taxon>
        <taxon>Teleostei</taxon>
        <taxon>Anguilliformes</taxon>
        <taxon>Anguillidae</taxon>
        <taxon>Anguilla</taxon>
    </lineage>
</organism>
<protein>
    <submittedName>
        <fullName evidence="1">Uncharacterized protein</fullName>
    </submittedName>
</protein>
<reference evidence="1" key="2">
    <citation type="journal article" date="2015" name="Fish Shellfish Immunol.">
        <title>Early steps in the European eel (Anguilla anguilla)-Vibrio vulnificus interaction in the gills: Role of the RtxA13 toxin.</title>
        <authorList>
            <person name="Callol A."/>
            <person name="Pajuelo D."/>
            <person name="Ebbesson L."/>
            <person name="Teles M."/>
            <person name="MacKenzie S."/>
            <person name="Amaro C."/>
        </authorList>
    </citation>
    <scope>NUCLEOTIDE SEQUENCE</scope>
</reference>
<dbReference type="EMBL" id="GBXM01095957">
    <property type="protein sequence ID" value="JAH12620.1"/>
    <property type="molecule type" value="Transcribed_RNA"/>
</dbReference>
<name>A0A0E9Q8E4_ANGAN</name>
<reference evidence="1" key="1">
    <citation type="submission" date="2014-11" db="EMBL/GenBank/DDBJ databases">
        <authorList>
            <person name="Amaro Gonzalez C."/>
        </authorList>
    </citation>
    <scope>NUCLEOTIDE SEQUENCE</scope>
</reference>
<sequence length="39" mass="4383">MIYGLLLNFEVLISADNFNCLGILDKNHPREDNVAVCAF</sequence>